<evidence type="ECO:0000256" key="1">
    <source>
        <dbReference type="SAM" id="MobiDB-lite"/>
    </source>
</evidence>
<accession>A0AAD3H3A0</accession>
<feature type="compositionally biased region" description="Polar residues" evidence="1">
    <location>
        <begin position="67"/>
        <end position="77"/>
    </location>
</feature>
<evidence type="ECO:0000256" key="2">
    <source>
        <dbReference type="SAM" id="Phobius"/>
    </source>
</evidence>
<feature type="transmembrane region" description="Helical" evidence="2">
    <location>
        <begin position="517"/>
        <end position="535"/>
    </location>
</feature>
<feature type="region of interest" description="Disordered" evidence="1">
    <location>
        <begin position="60"/>
        <end position="93"/>
    </location>
</feature>
<dbReference type="EMBL" id="BLLK01000027">
    <property type="protein sequence ID" value="GFH48334.1"/>
    <property type="molecule type" value="Genomic_DNA"/>
</dbReference>
<sequence length="560" mass="63143">MYKLIALTLLLSNDVESKSLHPLVKGKHQFIQDIRRAQKVHGKLPRKLSHDRLIAKSVHKPGLRSAQVASEPQVNSEVESRATEATAPENSSHRELSWWTNFWSGNSDAEVDGENMDGEQAEGSKSWWSTNGWGGGYNSEDDMWQGSTNSTYVTESLADFSIKYAGCSSLTSFVESDDGSYPFINQNFVSYRLCPSESCADDTWQGCKSQYGEYLMNLEDFLNVQQDYLDEEFEYYCNFCEQCMYFDKYFSGEGQDGCVMTDQCQDYYDFCSDEARKQIEEEADFNLDDFFECQEINIFGGNDDQDGGDGYYDKNYVNSMDDKYDVAFQNGGVAYVGTHCMNGEISIGLFADDQCTSYIGNQIDFFNATQMEIETSVVEELYVPDGCVACNGDNIYTTGYFFTMDEKGNEEYDKMVEEMEKNGQQEFVSEICYNMYTASAKCHMHFGDDISDALEVNENEMLDQQTTCDFIEDVVKNRIDDEGFVYSHQNVRSNPIADYLGMFGADDMETNPTAAQWFGLVASGVACAAMGFLAWDLKKKVDVSPASTEKLIANEDAVVA</sequence>
<keyword evidence="2" id="KW-0812">Transmembrane</keyword>
<evidence type="ECO:0000313" key="4">
    <source>
        <dbReference type="Proteomes" id="UP001054902"/>
    </source>
</evidence>
<organism evidence="3 4">
    <name type="scientific">Chaetoceros tenuissimus</name>
    <dbReference type="NCBI Taxonomy" id="426638"/>
    <lineage>
        <taxon>Eukaryota</taxon>
        <taxon>Sar</taxon>
        <taxon>Stramenopiles</taxon>
        <taxon>Ochrophyta</taxon>
        <taxon>Bacillariophyta</taxon>
        <taxon>Coscinodiscophyceae</taxon>
        <taxon>Chaetocerotophycidae</taxon>
        <taxon>Chaetocerotales</taxon>
        <taxon>Chaetocerotaceae</taxon>
        <taxon>Chaetoceros</taxon>
    </lineage>
</organism>
<protein>
    <submittedName>
        <fullName evidence="3">Uncharacterized protein</fullName>
    </submittedName>
</protein>
<reference evidence="3 4" key="1">
    <citation type="journal article" date="2021" name="Sci. Rep.">
        <title>The genome of the diatom Chaetoceros tenuissimus carries an ancient integrated fragment of an extant virus.</title>
        <authorList>
            <person name="Hongo Y."/>
            <person name="Kimura K."/>
            <person name="Takaki Y."/>
            <person name="Yoshida Y."/>
            <person name="Baba S."/>
            <person name="Kobayashi G."/>
            <person name="Nagasaki K."/>
            <person name="Hano T."/>
            <person name="Tomaru Y."/>
        </authorList>
    </citation>
    <scope>NUCLEOTIDE SEQUENCE [LARGE SCALE GENOMIC DNA]</scope>
    <source>
        <strain evidence="3 4">NIES-3715</strain>
    </source>
</reference>
<dbReference type="AlphaFoldDB" id="A0AAD3H3A0"/>
<name>A0AAD3H3A0_9STRA</name>
<keyword evidence="4" id="KW-1185">Reference proteome</keyword>
<proteinExistence type="predicted"/>
<comment type="caution">
    <text evidence="3">The sequence shown here is derived from an EMBL/GenBank/DDBJ whole genome shotgun (WGS) entry which is preliminary data.</text>
</comment>
<keyword evidence="2" id="KW-1133">Transmembrane helix</keyword>
<dbReference type="Proteomes" id="UP001054902">
    <property type="component" value="Unassembled WGS sequence"/>
</dbReference>
<keyword evidence="2" id="KW-0472">Membrane</keyword>
<gene>
    <name evidence="3" type="ORF">CTEN210_04810</name>
</gene>
<evidence type="ECO:0000313" key="3">
    <source>
        <dbReference type="EMBL" id="GFH48334.1"/>
    </source>
</evidence>